<dbReference type="Proteomes" id="UP000327194">
    <property type="component" value="Chromosome"/>
</dbReference>
<proteinExistence type="predicted"/>
<organism evidence="2 3">
    <name type="scientific">Fructilactobacillus fructivorans</name>
    <dbReference type="NCBI Taxonomy" id="1614"/>
    <lineage>
        <taxon>Bacteria</taxon>
        <taxon>Bacillati</taxon>
        <taxon>Bacillota</taxon>
        <taxon>Bacilli</taxon>
        <taxon>Lactobacillales</taxon>
        <taxon>Lactobacillaceae</taxon>
        <taxon>Fructilactobacillus</taxon>
    </lineage>
</organism>
<dbReference type="AlphaFoldDB" id="A0AAE6P2S0"/>
<protein>
    <submittedName>
        <fullName evidence="2">Uncharacterized protein</fullName>
    </submittedName>
</protein>
<evidence type="ECO:0000313" key="3">
    <source>
        <dbReference type="Proteomes" id="UP000327194"/>
    </source>
</evidence>
<reference evidence="2 3" key="1">
    <citation type="submission" date="2019-10" db="EMBL/GenBank/DDBJ databases">
        <title>Genome sequencing of Lactobacillus fructivorans.</title>
        <authorList>
            <person name="Kim K."/>
        </authorList>
    </citation>
    <scope>NUCLEOTIDE SEQUENCE [LARGE SCALE GENOMIC DNA]</scope>
    <source>
        <strain evidence="2 3">LF543</strain>
    </source>
</reference>
<keyword evidence="1" id="KW-1133">Transmembrane helix</keyword>
<evidence type="ECO:0000256" key="1">
    <source>
        <dbReference type="SAM" id="Phobius"/>
    </source>
</evidence>
<sequence>MKNQRKIIRNVNDIVCGLALVIAIMFAHFNILLITVLVVFIDEICWGMFGRTTKTKWYLAAAVMGLIGAVGYNFI</sequence>
<dbReference type="RefSeq" id="WP_010022906.1">
    <property type="nucleotide sequence ID" value="NZ_AZDS01000004.1"/>
</dbReference>
<dbReference type="KEGG" id="lfv:LF543_05985"/>
<accession>A0AAE6P2S0</accession>
<keyword evidence="1" id="KW-0472">Membrane</keyword>
<evidence type="ECO:0000313" key="2">
    <source>
        <dbReference type="EMBL" id="QFX93110.1"/>
    </source>
</evidence>
<keyword evidence="1" id="KW-0812">Transmembrane</keyword>
<gene>
    <name evidence="2" type="ORF">LF543_05985</name>
</gene>
<dbReference type="EMBL" id="CP045562">
    <property type="protein sequence ID" value="QFX93110.1"/>
    <property type="molecule type" value="Genomic_DNA"/>
</dbReference>
<name>A0AAE6P2S0_9LACO</name>
<feature type="transmembrane region" description="Helical" evidence="1">
    <location>
        <begin position="12"/>
        <end position="41"/>
    </location>
</feature>
<feature type="transmembrane region" description="Helical" evidence="1">
    <location>
        <begin position="57"/>
        <end position="74"/>
    </location>
</feature>